<evidence type="ECO:0008006" key="4">
    <source>
        <dbReference type="Google" id="ProtNLM"/>
    </source>
</evidence>
<gene>
    <name evidence="2" type="ORF">DIURU_004170</name>
</gene>
<organism evidence="2 3">
    <name type="scientific">Diutina rugosa</name>
    <name type="common">Yeast</name>
    <name type="synonym">Candida rugosa</name>
    <dbReference type="NCBI Taxonomy" id="5481"/>
    <lineage>
        <taxon>Eukaryota</taxon>
        <taxon>Fungi</taxon>
        <taxon>Dikarya</taxon>
        <taxon>Ascomycota</taxon>
        <taxon>Saccharomycotina</taxon>
        <taxon>Pichiomycetes</taxon>
        <taxon>Debaryomycetaceae</taxon>
        <taxon>Diutina</taxon>
    </lineage>
</organism>
<proteinExistence type="predicted"/>
<dbReference type="GO" id="GO:0006360">
    <property type="term" value="P:transcription by RNA polymerase I"/>
    <property type="evidence" value="ECO:0007669"/>
    <property type="project" value="InterPro"/>
</dbReference>
<dbReference type="InterPro" id="IPR013240">
    <property type="entry name" value="DNA-dir_RNA_pol1_su_RPA34"/>
</dbReference>
<accession>A0A642UIC5</accession>
<dbReference type="VEuPathDB" id="FungiDB:DIURU_004170"/>
<feature type="compositionally biased region" description="Basic residues" evidence="1">
    <location>
        <begin position="206"/>
        <end position="217"/>
    </location>
</feature>
<dbReference type="Gene3D" id="6.20.250.70">
    <property type="match status" value="1"/>
</dbReference>
<reference evidence="2 3" key="1">
    <citation type="submission" date="2019-07" db="EMBL/GenBank/DDBJ databases">
        <title>Genome assembly of two rare yeast pathogens: Diutina rugosa and Trichomonascus ciferrii.</title>
        <authorList>
            <person name="Mixao V."/>
            <person name="Saus E."/>
            <person name="Hansen A."/>
            <person name="Lass-Flor C."/>
            <person name="Gabaldon T."/>
        </authorList>
    </citation>
    <scope>NUCLEOTIDE SEQUENCE [LARGE SCALE GENOMIC DNA]</scope>
    <source>
        <strain evidence="2 3">CBS 613</strain>
    </source>
</reference>
<feature type="compositionally biased region" description="Acidic residues" evidence="1">
    <location>
        <begin position="10"/>
        <end position="19"/>
    </location>
</feature>
<dbReference type="PANTHER" id="PTHR28155">
    <property type="entry name" value="ACR243WP"/>
    <property type="match status" value="1"/>
</dbReference>
<feature type="compositionally biased region" description="Basic and acidic residues" evidence="1">
    <location>
        <begin position="196"/>
        <end position="205"/>
    </location>
</feature>
<dbReference type="Proteomes" id="UP000449547">
    <property type="component" value="Unassembled WGS sequence"/>
</dbReference>
<dbReference type="EMBL" id="SWFT01000121">
    <property type="protein sequence ID" value="KAA8899687.1"/>
    <property type="molecule type" value="Genomic_DNA"/>
</dbReference>
<feature type="region of interest" description="Disordered" evidence="1">
    <location>
        <begin position="1"/>
        <end position="26"/>
    </location>
</feature>
<dbReference type="AlphaFoldDB" id="A0A642UIC5"/>
<dbReference type="GeneID" id="54782821"/>
<evidence type="ECO:0000313" key="3">
    <source>
        <dbReference type="Proteomes" id="UP000449547"/>
    </source>
</evidence>
<evidence type="ECO:0000256" key="1">
    <source>
        <dbReference type="SAM" id="MobiDB-lite"/>
    </source>
</evidence>
<dbReference type="PANTHER" id="PTHR28155:SF1">
    <property type="entry name" value="DNA-DIRECTED RNA POLYMERASE I SUBUNIT RPA34.5-DOMAIN-CONTAINING PROTEIN"/>
    <property type="match status" value="1"/>
</dbReference>
<dbReference type="RefSeq" id="XP_034011033.1">
    <property type="nucleotide sequence ID" value="XM_034157014.1"/>
</dbReference>
<dbReference type="InterPro" id="IPR053263">
    <property type="entry name" value="Euk_RPA34_RNAP_subunit"/>
</dbReference>
<evidence type="ECO:0000313" key="2">
    <source>
        <dbReference type="EMBL" id="KAA8899687.1"/>
    </source>
</evidence>
<protein>
    <recommendedName>
        <fullName evidence="4">DNA-directed RNA polymerase I subunit RPA34</fullName>
    </recommendedName>
</protein>
<comment type="caution">
    <text evidence="2">The sequence shown here is derived from an EMBL/GenBank/DDBJ whole genome shotgun (WGS) entry which is preliminary data.</text>
</comment>
<dbReference type="Pfam" id="PF08208">
    <property type="entry name" value="RNA_polI_A34"/>
    <property type="match status" value="1"/>
</dbReference>
<feature type="region of interest" description="Disordered" evidence="1">
    <location>
        <begin position="156"/>
        <end position="217"/>
    </location>
</feature>
<dbReference type="OMA" id="HFPTGYG"/>
<keyword evidence="3" id="KW-1185">Reference proteome</keyword>
<dbReference type="OrthoDB" id="4089784at2759"/>
<name>A0A642UIC5_DIURU</name>
<sequence length="217" mass="24271">MVIKSKEYVSDSDSENDEFEPPKGFKPQQFGADFAKAAKDKEIWLIKAPKGFDMNELKKLPVSFTATSLKKGPTPFTQNDVTYTVNEELLTTENAPSKYTVLAGGKTGGLVSTSAKINRFYNIRETVSIPKIDFDAARVPRKDVEEVEGLRMRHFPTGYDANDFEEAKAPAQSESSKKRSADTTEDAQSTKKSKKDKSESGDKDKEKKKKKKSKKQK</sequence>